<reference evidence="1" key="1">
    <citation type="journal article" date="2014" name="Front. Microbiol.">
        <title>High frequency of phylogenetically diverse reductive dehalogenase-homologous genes in deep subseafloor sedimentary metagenomes.</title>
        <authorList>
            <person name="Kawai M."/>
            <person name="Futagami T."/>
            <person name="Toyoda A."/>
            <person name="Takaki Y."/>
            <person name="Nishi S."/>
            <person name="Hori S."/>
            <person name="Arai W."/>
            <person name="Tsubouchi T."/>
            <person name="Morono Y."/>
            <person name="Uchiyama I."/>
            <person name="Ito T."/>
            <person name="Fujiyama A."/>
            <person name="Inagaki F."/>
            <person name="Takami H."/>
        </authorList>
    </citation>
    <scope>NUCLEOTIDE SEQUENCE</scope>
    <source>
        <strain evidence="1">Expedition CK06-06</strain>
    </source>
</reference>
<sequence length="48" mass="5426">MTTPEAQDLKIYELTNKTTGHKHFSVSTNPQDACKQAGWLIDDCFIVE</sequence>
<protein>
    <submittedName>
        <fullName evidence="1">Uncharacterized protein</fullName>
    </submittedName>
</protein>
<comment type="caution">
    <text evidence="1">The sequence shown here is derived from an EMBL/GenBank/DDBJ whole genome shotgun (WGS) entry which is preliminary data.</text>
</comment>
<gene>
    <name evidence="1" type="ORF">S06H3_43084</name>
</gene>
<evidence type="ECO:0000313" key="1">
    <source>
        <dbReference type="EMBL" id="GAI43779.1"/>
    </source>
</evidence>
<feature type="non-terminal residue" evidence="1">
    <location>
        <position position="48"/>
    </location>
</feature>
<organism evidence="1">
    <name type="scientific">marine sediment metagenome</name>
    <dbReference type="NCBI Taxonomy" id="412755"/>
    <lineage>
        <taxon>unclassified sequences</taxon>
        <taxon>metagenomes</taxon>
        <taxon>ecological metagenomes</taxon>
    </lineage>
</organism>
<proteinExistence type="predicted"/>
<dbReference type="EMBL" id="BARV01026687">
    <property type="protein sequence ID" value="GAI43779.1"/>
    <property type="molecule type" value="Genomic_DNA"/>
</dbReference>
<name>X1QKH6_9ZZZZ</name>
<dbReference type="AlphaFoldDB" id="X1QKH6"/>
<accession>X1QKH6</accession>